<dbReference type="InterPro" id="IPR029068">
    <property type="entry name" value="Glyas_Bleomycin-R_OHBP_Dase"/>
</dbReference>
<evidence type="ECO:0000313" key="3">
    <source>
        <dbReference type="EMBL" id="TCU90631.1"/>
    </source>
</evidence>
<dbReference type="Gene3D" id="3.10.180.10">
    <property type="entry name" value="2,3-Dihydroxybiphenyl 1,2-Dioxygenase, domain 1"/>
    <property type="match status" value="1"/>
</dbReference>
<dbReference type="CDD" id="cd07262">
    <property type="entry name" value="VOC_like"/>
    <property type="match status" value="1"/>
</dbReference>
<sequence>MQNYITLGANDHAASCMFYDAVLATIDWHSHINFPGWKAYSSEGQGEGLIVWVAKPFNAEPATAGNGAMVGFAARSHEQVDAFYLAALANGGTDEGAPGPRPYGPNWYAAYVRDPVGNKLGIVCTEAA</sequence>
<evidence type="ECO:0000313" key="5">
    <source>
        <dbReference type="Proteomes" id="UP000295794"/>
    </source>
</evidence>
<protein>
    <submittedName>
        <fullName evidence="3">Catechol 2,3-dioxygenase-like lactoylglutathione lyase family enzyme</fullName>
    </submittedName>
    <submittedName>
        <fullName evidence="2">Glyoxalase-like domain</fullName>
    </submittedName>
</protein>
<dbReference type="Proteomes" id="UP000295794">
    <property type="component" value="Unassembled WGS sequence"/>
</dbReference>
<reference evidence="3 5" key="2">
    <citation type="submission" date="2019-03" db="EMBL/GenBank/DDBJ databases">
        <title>Genomic Encyclopedia of Type Strains, Phase IV (KMG-IV): sequencing the most valuable type-strain genomes for metagenomic binning, comparative biology and taxonomic classification.</title>
        <authorList>
            <person name="Goeker M."/>
        </authorList>
    </citation>
    <scope>NUCLEOTIDE SEQUENCE [LARGE SCALE GENOMIC DNA]</scope>
    <source>
        <strain evidence="3 5">DSM 3764</strain>
    </source>
</reference>
<reference evidence="2 4" key="1">
    <citation type="submission" date="2018-06" db="EMBL/GenBank/DDBJ databases">
        <authorList>
            <consortium name="Pathogen Informatics"/>
            <person name="Doyle S."/>
        </authorList>
    </citation>
    <scope>NUCLEOTIDE SEQUENCE [LARGE SCALE GENOMIC DNA]</scope>
    <source>
        <strain evidence="2 4">NCTC11159</strain>
    </source>
</reference>
<evidence type="ECO:0000313" key="2">
    <source>
        <dbReference type="EMBL" id="STQ89658.1"/>
    </source>
</evidence>
<dbReference type="InterPro" id="IPR004360">
    <property type="entry name" value="Glyas_Fos-R_dOase_dom"/>
</dbReference>
<evidence type="ECO:0000313" key="4">
    <source>
        <dbReference type="Proteomes" id="UP000255108"/>
    </source>
</evidence>
<accession>A0A377Q4H0</accession>
<feature type="domain" description="Glyoxalase/fosfomycin resistance/dioxygenase" evidence="1">
    <location>
        <begin position="3"/>
        <end position="120"/>
    </location>
</feature>
<name>A0A377Q4H0_9NEIS</name>
<dbReference type="OrthoDB" id="9800438at2"/>
<dbReference type="PANTHER" id="PTHR35006">
    <property type="entry name" value="GLYOXALASE FAMILY PROTEIN (AFU_ORTHOLOGUE AFUA_5G14830)"/>
    <property type="match status" value="1"/>
</dbReference>
<evidence type="ECO:0000259" key="1">
    <source>
        <dbReference type="Pfam" id="PF00903"/>
    </source>
</evidence>
<keyword evidence="5" id="KW-1185">Reference proteome</keyword>
<dbReference type="SUPFAM" id="SSF54593">
    <property type="entry name" value="Glyoxalase/Bleomycin resistance protein/Dihydroxybiphenyl dioxygenase"/>
    <property type="match status" value="1"/>
</dbReference>
<dbReference type="EMBL" id="UGHR01000001">
    <property type="protein sequence ID" value="STQ89658.1"/>
    <property type="molecule type" value="Genomic_DNA"/>
</dbReference>
<dbReference type="AlphaFoldDB" id="A0A377Q4H0"/>
<dbReference type="RefSeq" id="WP_115226085.1">
    <property type="nucleotide sequence ID" value="NZ_CAWOLO010000001.1"/>
</dbReference>
<dbReference type="Pfam" id="PF00903">
    <property type="entry name" value="Glyoxalase"/>
    <property type="match status" value="1"/>
</dbReference>
<proteinExistence type="predicted"/>
<dbReference type="EMBL" id="SMBT01000001">
    <property type="protein sequence ID" value="TCU90631.1"/>
    <property type="molecule type" value="Genomic_DNA"/>
</dbReference>
<organism evidence="2 4">
    <name type="scientific">Iodobacter fluviatilis</name>
    <dbReference type="NCBI Taxonomy" id="537"/>
    <lineage>
        <taxon>Bacteria</taxon>
        <taxon>Pseudomonadati</taxon>
        <taxon>Pseudomonadota</taxon>
        <taxon>Betaproteobacteria</taxon>
        <taxon>Neisseriales</taxon>
        <taxon>Chitinibacteraceae</taxon>
        <taxon>Iodobacter</taxon>
    </lineage>
</organism>
<dbReference type="Proteomes" id="UP000255108">
    <property type="component" value="Unassembled WGS sequence"/>
</dbReference>
<gene>
    <name evidence="3" type="ORF">EV682_101673</name>
    <name evidence="2" type="ORF">NCTC11159_00690</name>
</gene>
<dbReference type="PANTHER" id="PTHR35006:SF1">
    <property type="entry name" value="BLL2941 PROTEIN"/>
    <property type="match status" value="1"/>
</dbReference>